<dbReference type="HOGENOM" id="CLU_116578_1_0_2"/>
<sequence>MNKVWKIKKEVLKLIMESSKSSYPNEFGAFLRAKHNIIYEIILLPGTVSGGSSVLYNLLMKPIDFTIVGSVHSHPSGFPIPSRADLDMFSKTGDVHIIVAYPYTMNSWKAYNRMGEEIEVKVI</sequence>
<evidence type="ECO:0000313" key="3">
    <source>
        <dbReference type="Proteomes" id="UP000001400"/>
    </source>
</evidence>
<dbReference type="SUPFAM" id="SSF102712">
    <property type="entry name" value="JAB1/MPN domain"/>
    <property type="match status" value="1"/>
</dbReference>
<dbReference type="RefSeq" id="WP_008084973.1">
    <property type="nucleotide sequence ID" value="NC_013926.1"/>
</dbReference>
<dbReference type="Gene3D" id="3.40.140.10">
    <property type="entry name" value="Cytidine Deaminase, domain 2"/>
    <property type="match status" value="1"/>
</dbReference>
<dbReference type="eggNOG" id="arCOG01139">
    <property type="taxonomic scope" value="Archaea"/>
</dbReference>
<dbReference type="CDD" id="cd08072">
    <property type="entry name" value="MPN_archaeal"/>
    <property type="match status" value="1"/>
</dbReference>
<dbReference type="OrthoDB" id="4612at2157"/>
<name>B5IEA0_ACIB4</name>
<dbReference type="EMBL" id="CP001941">
    <property type="protein sequence ID" value="ADD07889.1"/>
    <property type="molecule type" value="Genomic_DNA"/>
</dbReference>
<feature type="domain" description="JAB" evidence="1">
    <location>
        <begin position="9"/>
        <end position="110"/>
    </location>
</feature>
<dbReference type="GeneID" id="8827013"/>
<dbReference type="STRING" id="439481.Aboo_0077"/>
<protein>
    <recommendedName>
        <fullName evidence="1">JAB domain-containing protein</fullName>
    </recommendedName>
</protein>
<evidence type="ECO:0000313" key="2">
    <source>
        <dbReference type="EMBL" id="ADD07889.1"/>
    </source>
</evidence>
<dbReference type="InterPro" id="IPR028090">
    <property type="entry name" value="JAB_dom_prok"/>
</dbReference>
<reference evidence="2" key="1">
    <citation type="submission" date="2010-02" db="EMBL/GenBank/DDBJ databases">
        <title>Complete sequence of Aciduliprofundum boonei T469.</title>
        <authorList>
            <consortium name="US DOE Joint Genome Institute"/>
            <person name="Lucas S."/>
            <person name="Copeland A."/>
            <person name="Lapidus A."/>
            <person name="Cheng J.-F."/>
            <person name="Bruce D."/>
            <person name="Goodwin L."/>
            <person name="Pitluck S."/>
            <person name="Saunders E."/>
            <person name="Detter J.C."/>
            <person name="Han C."/>
            <person name="Tapia R."/>
            <person name="Land M."/>
            <person name="Hauser L."/>
            <person name="Kyrpides N."/>
            <person name="Mikhailova N."/>
            <person name="Flores G."/>
            <person name="Reysenbach A.-L."/>
            <person name="Woyke T."/>
        </authorList>
    </citation>
    <scope>NUCLEOTIDE SEQUENCE</scope>
    <source>
        <strain evidence="2">T469</strain>
    </source>
</reference>
<evidence type="ECO:0000259" key="1">
    <source>
        <dbReference type="Pfam" id="PF14464"/>
    </source>
</evidence>
<accession>B5IEA0</accession>
<dbReference type="AlphaFoldDB" id="B5IEA0"/>
<dbReference type="Pfam" id="PF14464">
    <property type="entry name" value="Prok-JAB"/>
    <property type="match status" value="1"/>
</dbReference>
<proteinExistence type="predicted"/>
<organism evidence="2 3">
    <name type="scientific">Aciduliprofundum boonei (strain DSM 19572 / T469)</name>
    <dbReference type="NCBI Taxonomy" id="439481"/>
    <lineage>
        <taxon>Archaea</taxon>
        <taxon>Methanobacteriati</taxon>
        <taxon>Thermoplasmatota</taxon>
        <taxon>DHVE2 group</taxon>
        <taxon>Candidatus Aciduliprofundum</taxon>
    </lineage>
</organism>
<keyword evidence="3" id="KW-1185">Reference proteome</keyword>
<dbReference type="Proteomes" id="UP000001400">
    <property type="component" value="Chromosome"/>
</dbReference>
<dbReference type="KEGG" id="abi:Aboo_0077"/>
<gene>
    <name evidence="2" type="ordered locus">Aboo_0077</name>
</gene>